<proteinExistence type="predicted"/>
<reference evidence="3 4" key="1">
    <citation type="submission" date="2024-11" db="EMBL/GenBank/DDBJ databases">
        <title>Adaptive evolution of stress response genes in parasites aligns with host niche diversity.</title>
        <authorList>
            <person name="Hahn C."/>
            <person name="Resl P."/>
        </authorList>
    </citation>
    <scope>NUCLEOTIDE SEQUENCE [LARGE SCALE GENOMIC DNA]</scope>
    <source>
        <strain evidence="3">EGGRZ-B1_66</strain>
        <tissue evidence="3">Body</tissue>
    </source>
</reference>
<protein>
    <submittedName>
        <fullName evidence="3">Uncharacterized protein</fullName>
    </submittedName>
</protein>
<keyword evidence="1" id="KW-0472">Membrane</keyword>
<evidence type="ECO:0000313" key="3">
    <source>
        <dbReference type="EMBL" id="KAL3316248.1"/>
    </source>
</evidence>
<keyword evidence="1" id="KW-0812">Transmembrane</keyword>
<sequence>MKGIVILLVCWNVFATVWCAKWIHPVTVNSSSIRFPCRDEIYPFNVTNTGIFAKVYWRLPKSMGSILLRPGQKVPQAEVETNYDLVIHKEFVPQLATLYGEYICAGLATPNSSSVWFYLKWGYGIYDHPVMRQGHALERYHEKFLTGGLALLVYICLVLGFKLTIKCSKKFQPESPKEPTPDLVQKEHFITFYSPHGMITRL</sequence>
<dbReference type="Proteomes" id="UP001626550">
    <property type="component" value="Unassembled WGS sequence"/>
</dbReference>
<evidence type="ECO:0000313" key="4">
    <source>
        <dbReference type="Proteomes" id="UP001626550"/>
    </source>
</evidence>
<gene>
    <name evidence="3" type="ORF">Ciccas_005111</name>
</gene>
<organism evidence="3 4">
    <name type="scientific">Cichlidogyrus casuarinus</name>
    <dbReference type="NCBI Taxonomy" id="1844966"/>
    <lineage>
        <taxon>Eukaryota</taxon>
        <taxon>Metazoa</taxon>
        <taxon>Spiralia</taxon>
        <taxon>Lophotrochozoa</taxon>
        <taxon>Platyhelminthes</taxon>
        <taxon>Monogenea</taxon>
        <taxon>Monopisthocotylea</taxon>
        <taxon>Dactylogyridea</taxon>
        <taxon>Ancyrocephalidae</taxon>
        <taxon>Cichlidogyrus</taxon>
    </lineage>
</organism>
<evidence type="ECO:0000256" key="1">
    <source>
        <dbReference type="SAM" id="Phobius"/>
    </source>
</evidence>
<keyword evidence="4" id="KW-1185">Reference proteome</keyword>
<accession>A0ABD2Q9T9</accession>
<keyword evidence="2" id="KW-0732">Signal</keyword>
<dbReference type="EMBL" id="JBJKFK010000575">
    <property type="protein sequence ID" value="KAL3316248.1"/>
    <property type="molecule type" value="Genomic_DNA"/>
</dbReference>
<evidence type="ECO:0000256" key="2">
    <source>
        <dbReference type="SAM" id="SignalP"/>
    </source>
</evidence>
<dbReference type="AlphaFoldDB" id="A0ABD2Q9T9"/>
<name>A0ABD2Q9T9_9PLAT</name>
<keyword evidence="1" id="KW-1133">Transmembrane helix</keyword>
<feature type="chain" id="PRO_5044890112" evidence="2">
    <location>
        <begin position="20"/>
        <end position="202"/>
    </location>
</feature>
<feature type="signal peptide" evidence="2">
    <location>
        <begin position="1"/>
        <end position="19"/>
    </location>
</feature>
<comment type="caution">
    <text evidence="3">The sequence shown here is derived from an EMBL/GenBank/DDBJ whole genome shotgun (WGS) entry which is preliminary data.</text>
</comment>
<feature type="transmembrane region" description="Helical" evidence="1">
    <location>
        <begin position="144"/>
        <end position="165"/>
    </location>
</feature>